<comment type="caution">
    <text evidence="3">The sequence shown here is derived from an EMBL/GenBank/DDBJ whole genome shotgun (WGS) entry which is preliminary data.</text>
</comment>
<sequence length="327" mass="37807">MATKPLYERILSTLPISQGSCPLFGILPGELRSQIFSLALIDFPDPSPEKHYEADTCYTQRAPPEYDVDVQLPRLRSMLQRITQQHGGKQVEIECLRVFAQIWMLEEDRLAALLKTPDLHPRILTLTIRHADWWWWEADEPLRLEGNWIEGVCAAMSSSVHEVRIELESLERKKDQVDAIAKQMIERWFFKRKDGVVLYPNSTGSEIEIDRWTGTSKWHGHTWRRDETRPDQIDYYIASVIFRPARLIERGGGRVSGTAQTAAETDVFNHSALRLRYMARPANISSQALFDNFEGDEDDSWNEEMDEDEGNEDNDEDEENSEPENNA</sequence>
<proteinExistence type="predicted"/>
<organism evidence="3 4">
    <name type="scientific">Lasiosphaeris hirsuta</name>
    <dbReference type="NCBI Taxonomy" id="260670"/>
    <lineage>
        <taxon>Eukaryota</taxon>
        <taxon>Fungi</taxon>
        <taxon>Dikarya</taxon>
        <taxon>Ascomycota</taxon>
        <taxon>Pezizomycotina</taxon>
        <taxon>Sordariomycetes</taxon>
        <taxon>Sordariomycetidae</taxon>
        <taxon>Sordariales</taxon>
        <taxon>Lasiosphaeriaceae</taxon>
        <taxon>Lasiosphaeris</taxon>
    </lineage>
</organism>
<keyword evidence="4" id="KW-1185">Reference proteome</keyword>
<gene>
    <name evidence="3" type="ORF">B0H67DRAFT_650424</name>
</gene>
<reference evidence="3" key="1">
    <citation type="submission" date="2023-06" db="EMBL/GenBank/DDBJ databases">
        <title>Genome-scale phylogeny and comparative genomics of the fungal order Sordariales.</title>
        <authorList>
            <consortium name="Lawrence Berkeley National Laboratory"/>
            <person name="Hensen N."/>
            <person name="Bonometti L."/>
            <person name="Westerberg I."/>
            <person name="Brannstrom I.O."/>
            <person name="Guillou S."/>
            <person name="Cros-Aarteil S."/>
            <person name="Calhoun S."/>
            <person name="Haridas S."/>
            <person name="Kuo A."/>
            <person name="Mondo S."/>
            <person name="Pangilinan J."/>
            <person name="Riley R."/>
            <person name="Labutti K."/>
            <person name="Andreopoulos B."/>
            <person name="Lipzen A."/>
            <person name="Chen C."/>
            <person name="Yanf M."/>
            <person name="Daum C."/>
            <person name="Ng V."/>
            <person name="Clum A."/>
            <person name="Steindorff A."/>
            <person name="Ohm R."/>
            <person name="Martin F."/>
            <person name="Silar P."/>
            <person name="Natvig D."/>
            <person name="Lalanne C."/>
            <person name="Gautier V."/>
            <person name="Ament-Velasquez S.L."/>
            <person name="Kruys A."/>
            <person name="Hutchinson M.I."/>
            <person name="Powell A.J."/>
            <person name="Barry K."/>
            <person name="Miller A.N."/>
            <person name="Grigoriev I.V."/>
            <person name="Debuchy R."/>
            <person name="Gladieux P."/>
            <person name="Thoren M.H."/>
            <person name="Johannesson H."/>
        </authorList>
    </citation>
    <scope>NUCLEOTIDE SEQUENCE</scope>
    <source>
        <strain evidence="3">SMH4607-1</strain>
    </source>
</reference>
<name>A0AA39ZRR1_9PEZI</name>
<evidence type="ECO:0000313" key="3">
    <source>
        <dbReference type="EMBL" id="KAK0702388.1"/>
    </source>
</evidence>
<evidence type="ECO:0000313" key="4">
    <source>
        <dbReference type="Proteomes" id="UP001172102"/>
    </source>
</evidence>
<dbReference type="EMBL" id="JAUKUA010000009">
    <property type="protein sequence ID" value="KAK0702388.1"/>
    <property type="molecule type" value="Genomic_DNA"/>
</dbReference>
<dbReference type="AlphaFoldDB" id="A0AA39ZRR1"/>
<feature type="coiled-coil region" evidence="1">
    <location>
        <begin position="153"/>
        <end position="187"/>
    </location>
</feature>
<feature type="region of interest" description="Disordered" evidence="2">
    <location>
        <begin position="291"/>
        <end position="327"/>
    </location>
</feature>
<evidence type="ECO:0000256" key="1">
    <source>
        <dbReference type="SAM" id="Coils"/>
    </source>
</evidence>
<protein>
    <submittedName>
        <fullName evidence="3">Uncharacterized protein</fullName>
    </submittedName>
</protein>
<feature type="compositionally biased region" description="Acidic residues" evidence="2">
    <location>
        <begin position="293"/>
        <end position="327"/>
    </location>
</feature>
<keyword evidence="1" id="KW-0175">Coiled coil</keyword>
<dbReference type="Proteomes" id="UP001172102">
    <property type="component" value="Unassembled WGS sequence"/>
</dbReference>
<evidence type="ECO:0000256" key="2">
    <source>
        <dbReference type="SAM" id="MobiDB-lite"/>
    </source>
</evidence>
<accession>A0AA39ZRR1</accession>